<reference evidence="1 3" key="1">
    <citation type="submission" date="2013-06" db="EMBL/GenBank/DDBJ databases">
        <title>Rumen cellulosomics: divergent fiber-degrading strategies revealed by comparative genome-wide analysis of six Ruminococcal strains.</title>
        <authorList>
            <person name="Dassa B."/>
            <person name="Borovok I."/>
            <person name="Lamed R."/>
            <person name="Flint H."/>
            <person name="Yeoman C.J."/>
            <person name="White B."/>
            <person name="Bayer E.A."/>
        </authorList>
    </citation>
    <scope>NUCLEOTIDE SEQUENCE [LARGE SCALE GENOMIC DNA]</scope>
    <source>
        <strain evidence="1 3">SY3</strain>
    </source>
</reference>
<protein>
    <recommendedName>
        <fullName evidence="4">Helicase/UvrB N-terminal domain-containing protein</fullName>
    </recommendedName>
</protein>
<name>A0A011UDG3_RUMAL</name>
<dbReference type="Gene3D" id="3.40.50.300">
    <property type="entry name" value="P-loop containing nucleotide triphosphate hydrolases"/>
    <property type="match status" value="1"/>
</dbReference>
<organism evidence="1 3">
    <name type="scientific">Ruminococcus albus SY3</name>
    <dbReference type="NCBI Taxonomy" id="1341156"/>
    <lineage>
        <taxon>Bacteria</taxon>
        <taxon>Bacillati</taxon>
        <taxon>Bacillota</taxon>
        <taxon>Clostridia</taxon>
        <taxon>Eubacteriales</taxon>
        <taxon>Oscillospiraceae</taxon>
        <taxon>Ruminococcus</taxon>
    </lineage>
</organism>
<accession>A0A011UDG3</accession>
<evidence type="ECO:0000313" key="3">
    <source>
        <dbReference type="Proteomes" id="UP000021369"/>
    </source>
</evidence>
<comment type="caution">
    <text evidence="1">The sequence shown here is derived from an EMBL/GenBank/DDBJ whole genome shotgun (WGS) entry which is preliminary data.</text>
</comment>
<dbReference type="PATRIC" id="fig|1341156.4.peg.222"/>
<dbReference type="AlphaFoldDB" id="A0A011UDG3"/>
<dbReference type="EMBL" id="JEOB01000001">
    <property type="protein sequence ID" value="EXM40998.1"/>
    <property type="molecule type" value="Genomic_DNA"/>
</dbReference>
<keyword evidence="3" id="KW-1185">Reference proteome</keyword>
<gene>
    <name evidence="2" type="ORF">RASY3_02485</name>
    <name evidence="1" type="ORF">RASY3_18145</name>
</gene>
<evidence type="ECO:0008006" key="4">
    <source>
        <dbReference type="Google" id="ProtNLM"/>
    </source>
</evidence>
<dbReference type="EMBL" id="JEOB01000004">
    <property type="protein sequence ID" value="EXM38669.1"/>
    <property type="molecule type" value="Genomic_DNA"/>
</dbReference>
<dbReference type="SUPFAM" id="SSF52540">
    <property type="entry name" value="P-loop containing nucleoside triphosphate hydrolases"/>
    <property type="match status" value="1"/>
</dbReference>
<dbReference type="InterPro" id="IPR027417">
    <property type="entry name" value="P-loop_NTPase"/>
</dbReference>
<proteinExistence type="predicted"/>
<sequence>MFLHKHNSETYADMVNLFQSEQRVAAVQPTGTGKSYLIMQLIVDNADKRFAVCSPSTYIFELMKSLAEENGISLENTDFLTYTKLAQTE</sequence>
<evidence type="ECO:0000313" key="1">
    <source>
        <dbReference type="EMBL" id="EXM38669.1"/>
    </source>
</evidence>
<dbReference type="RefSeq" id="WP_037284854.1">
    <property type="nucleotide sequence ID" value="NZ_JEOB01000001.1"/>
</dbReference>
<evidence type="ECO:0000313" key="2">
    <source>
        <dbReference type="EMBL" id="EXM40998.1"/>
    </source>
</evidence>
<dbReference type="Proteomes" id="UP000021369">
    <property type="component" value="Unassembled WGS sequence"/>
</dbReference>